<feature type="region of interest" description="Disordered" evidence="1">
    <location>
        <begin position="1"/>
        <end position="20"/>
    </location>
</feature>
<protein>
    <submittedName>
        <fullName evidence="2">Uncharacterized protein</fullName>
    </submittedName>
</protein>
<proteinExistence type="predicted"/>
<sequence>MLGSGALENGPLANDAPPNWSKPSSVSPVVNVQFAAFAPRAPALPPPEKTRGFIDLYFQTLNQFFPFMNRDTVETIYHRDLLHSQWVSRWLSLLDSIKQLSHIFGQIKLVPPTMKNQGIVHGGAYTPSKRYLLLRADDHP</sequence>
<gene>
    <name evidence="2" type="ORF">PENANT_c003G00546</name>
</gene>
<evidence type="ECO:0000313" key="3">
    <source>
        <dbReference type="Proteomes" id="UP000191672"/>
    </source>
</evidence>
<name>A0A1V6QII3_9EURO</name>
<keyword evidence="3" id="KW-1185">Reference proteome</keyword>
<evidence type="ECO:0000313" key="2">
    <source>
        <dbReference type="EMBL" id="OQD89015.1"/>
    </source>
</evidence>
<comment type="caution">
    <text evidence="2">The sequence shown here is derived from an EMBL/GenBank/DDBJ whole genome shotgun (WGS) entry which is preliminary data.</text>
</comment>
<evidence type="ECO:0000256" key="1">
    <source>
        <dbReference type="SAM" id="MobiDB-lite"/>
    </source>
</evidence>
<organism evidence="2 3">
    <name type="scientific">Penicillium antarcticum</name>
    <dbReference type="NCBI Taxonomy" id="416450"/>
    <lineage>
        <taxon>Eukaryota</taxon>
        <taxon>Fungi</taxon>
        <taxon>Dikarya</taxon>
        <taxon>Ascomycota</taxon>
        <taxon>Pezizomycotina</taxon>
        <taxon>Eurotiomycetes</taxon>
        <taxon>Eurotiomycetidae</taxon>
        <taxon>Eurotiales</taxon>
        <taxon>Aspergillaceae</taxon>
        <taxon>Penicillium</taxon>
    </lineage>
</organism>
<dbReference type="EMBL" id="MDYN01000003">
    <property type="protein sequence ID" value="OQD89015.1"/>
    <property type="molecule type" value="Genomic_DNA"/>
</dbReference>
<reference evidence="3" key="1">
    <citation type="journal article" date="2017" name="Nat. Microbiol.">
        <title>Global analysis of biosynthetic gene clusters reveals vast potential of secondary metabolite production in Penicillium species.</title>
        <authorList>
            <person name="Nielsen J.C."/>
            <person name="Grijseels S."/>
            <person name="Prigent S."/>
            <person name="Ji B."/>
            <person name="Dainat J."/>
            <person name="Nielsen K.F."/>
            <person name="Frisvad J.C."/>
            <person name="Workman M."/>
            <person name="Nielsen J."/>
        </authorList>
    </citation>
    <scope>NUCLEOTIDE SEQUENCE [LARGE SCALE GENOMIC DNA]</scope>
    <source>
        <strain evidence="3">IBT 31811</strain>
    </source>
</reference>
<accession>A0A1V6QII3</accession>
<dbReference type="Proteomes" id="UP000191672">
    <property type="component" value="Unassembled WGS sequence"/>
</dbReference>
<dbReference type="AlphaFoldDB" id="A0A1V6QII3"/>